<dbReference type="EMBL" id="JAAAIM010000196">
    <property type="protein sequence ID" value="KAG0292466.1"/>
    <property type="molecule type" value="Genomic_DNA"/>
</dbReference>
<evidence type="ECO:0000313" key="1">
    <source>
        <dbReference type="EMBL" id="KAG0292466.1"/>
    </source>
</evidence>
<keyword evidence="2" id="KW-1185">Reference proteome</keyword>
<dbReference type="InterPro" id="IPR042266">
    <property type="entry name" value="PPPDE_sf"/>
</dbReference>
<evidence type="ECO:0000313" key="2">
    <source>
        <dbReference type="Proteomes" id="UP001194696"/>
    </source>
</evidence>
<reference evidence="1 2" key="1">
    <citation type="journal article" date="2020" name="Fungal Divers.">
        <title>Resolving the Mortierellaceae phylogeny through synthesis of multi-gene phylogenetics and phylogenomics.</title>
        <authorList>
            <person name="Vandepol N."/>
            <person name="Liber J."/>
            <person name="Desiro A."/>
            <person name="Na H."/>
            <person name="Kennedy M."/>
            <person name="Barry K."/>
            <person name="Grigoriev I.V."/>
            <person name="Miller A.N."/>
            <person name="O'Donnell K."/>
            <person name="Stajich J.E."/>
            <person name="Bonito G."/>
        </authorList>
    </citation>
    <scope>NUCLEOTIDE SEQUENCE [LARGE SCALE GENOMIC DNA]</scope>
    <source>
        <strain evidence="1 2">AD045</strain>
    </source>
</reference>
<dbReference type="Gene3D" id="3.90.1720.30">
    <property type="entry name" value="PPPDE domains"/>
    <property type="match status" value="1"/>
</dbReference>
<accession>A0ABQ7K7D4</accession>
<dbReference type="Proteomes" id="UP001194696">
    <property type="component" value="Unassembled WGS sequence"/>
</dbReference>
<name>A0ABQ7K7D4_9FUNG</name>
<comment type="caution">
    <text evidence="1">The sequence shown here is derived from an EMBL/GenBank/DDBJ whole genome shotgun (WGS) entry which is preliminary data.</text>
</comment>
<evidence type="ECO:0008006" key="3">
    <source>
        <dbReference type="Google" id="ProtNLM"/>
    </source>
</evidence>
<sequence>MTRDFRAMSEQNIEELLETARMQTERDARGSISIIYECIDDIKWFPGYRDDDSSPKSKHWKLVIRLGFDCFCLEFVESNQVRHEGLVMVSRYNPDNERRTIYPLGDIFINTEAFYSEIQKMISTYTAYSIITRNCQHFVRDFLGQFEACFRDRTPRLASILDETPCHITKRAILAFIFYIGSKSSTPSP</sequence>
<gene>
    <name evidence="1" type="ORF">BGZ96_004096</name>
</gene>
<protein>
    <recommendedName>
        <fullName evidence="3">PPPDE domain-containing protein</fullName>
    </recommendedName>
</protein>
<proteinExistence type="predicted"/>
<organism evidence="1 2">
    <name type="scientific">Linnemannia gamsii</name>
    <dbReference type="NCBI Taxonomy" id="64522"/>
    <lineage>
        <taxon>Eukaryota</taxon>
        <taxon>Fungi</taxon>
        <taxon>Fungi incertae sedis</taxon>
        <taxon>Mucoromycota</taxon>
        <taxon>Mortierellomycotina</taxon>
        <taxon>Mortierellomycetes</taxon>
        <taxon>Mortierellales</taxon>
        <taxon>Mortierellaceae</taxon>
        <taxon>Linnemannia</taxon>
    </lineage>
</organism>